<feature type="transmembrane region" description="Helical" evidence="1">
    <location>
        <begin position="221"/>
        <end position="245"/>
    </location>
</feature>
<feature type="transmembrane region" description="Helical" evidence="1">
    <location>
        <begin position="296"/>
        <end position="316"/>
    </location>
</feature>
<evidence type="ECO:0000313" key="3">
    <source>
        <dbReference type="EMBL" id="KAF5851565.1"/>
    </source>
</evidence>
<evidence type="ECO:0000313" key="4">
    <source>
        <dbReference type="Proteomes" id="UP000624244"/>
    </source>
</evidence>
<dbReference type="EMBL" id="WNKQ01000005">
    <property type="protein sequence ID" value="KAF5851565.1"/>
    <property type="molecule type" value="Genomic_DNA"/>
</dbReference>
<dbReference type="InterPro" id="IPR003864">
    <property type="entry name" value="CSC1/OSCA1-like_7TM"/>
</dbReference>
<keyword evidence="1" id="KW-0812">Transmembrane</keyword>
<comment type="caution">
    <text evidence="3">The sequence shown here is derived from an EMBL/GenBank/DDBJ whole genome shotgun (WGS) entry which is preliminary data.</text>
</comment>
<accession>A0A8H6DYT5</accession>
<protein>
    <recommendedName>
        <fullName evidence="2">CSC1/OSCA1-like 7TM region domain-containing protein</fullName>
    </recommendedName>
</protein>
<dbReference type="Proteomes" id="UP000624244">
    <property type="component" value="Unassembled WGS sequence"/>
</dbReference>
<dbReference type="InterPro" id="IPR045122">
    <property type="entry name" value="Csc1-like"/>
</dbReference>
<name>A0A8H6DYT5_COCSA</name>
<dbReference type="GO" id="GO:0005227">
    <property type="term" value="F:calcium-activated cation channel activity"/>
    <property type="evidence" value="ECO:0007669"/>
    <property type="project" value="InterPro"/>
</dbReference>
<reference evidence="3" key="1">
    <citation type="submission" date="2019-11" db="EMBL/GenBank/DDBJ databases">
        <title>Bipolaris sorokiniana Genome sequencing.</title>
        <authorList>
            <person name="Wang H."/>
        </authorList>
    </citation>
    <scope>NUCLEOTIDE SEQUENCE</scope>
</reference>
<dbReference type="AlphaFoldDB" id="A0A8H6DYT5"/>
<dbReference type="Pfam" id="PF02714">
    <property type="entry name" value="RSN1_7TM"/>
    <property type="match status" value="1"/>
</dbReference>
<evidence type="ECO:0000256" key="1">
    <source>
        <dbReference type="SAM" id="Phobius"/>
    </source>
</evidence>
<dbReference type="PANTHER" id="PTHR13018:SF20">
    <property type="entry name" value="SPORULATION-SPECIFIC PROTEIN 75"/>
    <property type="match status" value="1"/>
</dbReference>
<evidence type="ECO:0000259" key="2">
    <source>
        <dbReference type="Pfam" id="PF02714"/>
    </source>
</evidence>
<feature type="domain" description="CSC1/OSCA1-like 7TM region" evidence="2">
    <location>
        <begin position="23"/>
        <end position="284"/>
    </location>
</feature>
<keyword evidence="1" id="KW-1133">Transmembrane helix</keyword>
<proteinExistence type="predicted"/>
<dbReference type="PANTHER" id="PTHR13018">
    <property type="entry name" value="PROBABLE MEMBRANE PROTEIN DUF221-RELATED"/>
    <property type="match status" value="1"/>
</dbReference>
<dbReference type="GO" id="GO:0005886">
    <property type="term" value="C:plasma membrane"/>
    <property type="evidence" value="ECO:0007669"/>
    <property type="project" value="TreeGrafter"/>
</dbReference>
<sequence>MPLSVGDVVWSNTDITWRDRTLRTVLSNALILMTAIACVVLVALAGLLSKIIYITQAVSWLSWISELPESLLGPLQGVLSPVLVAVLMKGFVSVVEYLVRKQGICFKSQIDLKIQDHYFCFLFVQVTLVVSLAAGLTAIANEIARGALLAATLAKNLPKASNYFLSYLLLQALSTDRLLGKFVLGPIFDKSVTQMVIRRRGPDLQWGTFVPVFTNLSCIGLLYGIISPIILPFQVLTIGLFWVIYSHSRVLLTEHDHGGLFYPKALKHLLASLYLAQVCLAALFFLVRDLQGSARCIGQACVMVFATGLTAVYHSLLCRAFNPLLSFSPTALKDALARDTLAKDATPSPPFLHEALTSTLVVRMPSDDHGLGSARALQLREELKGVTVSDMDAVVTTSASNMVYAAIADA</sequence>
<feature type="transmembrane region" description="Helical" evidence="1">
    <location>
        <begin position="119"/>
        <end position="140"/>
    </location>
</feature>
<organism evidence="3 4">
    <name type="scientific">Cochliobolus sativus</name>
    <name type="common">Common root rot and spot blotch fungus</name>
    <name type="synonym">Bipolaris sorokiniana</name>
    <dbReference type="NCBI Taxonomy" id="45130"/>
    <lineage>
        <taxon>Eukaryota</taxon>
        <taxon>Fungi</taxon>
        <taxon>Dikarya</taxon>
        <taxon>Ascomycota</taxon>
        <taxon>Pezizomycotina</taxon>
        <taxon>Dothideomycetes</taxon>
        <taxon>Pleosporomycetidae</taxon>
        <taxon>Pleosporales</taxon>
        <taxon>Pleosporineae</taxon>
        <taxon>Pleosporaceae</taxon>
        <taxon>Bipolaris</taxon>
    </lineage>
</organism>
<feature type="transmembrane region" description="Helical" evidence="1">
    <location>
        <begin position="30"/>
        <end position="55"/>
    </location>
</feature>
<keyword evidence="1" id="KW-0472">Membrane</keyword>
<gene>
    <name evidence="3" type="ORF">GGP41_004471</name>
</gene>
<feature type="transmembrane region" description="Helical" evidence="1">
    <location>
        <begin position="265"/>
        <end position="287"/>
    </location>
</feature>
<feature type="transmembrane region" description="Helical" evidence="1">
    <location>
        <begin position="75"/>
        <end position="99"/>
    </location>
</feature>